<evidence type="ECO:0000259" key="6">
    <source>
        <dbReference type="PROSITE" id="PS51007"/>
    </source>
</evidence>
<dbReference type="GO" id="GO:0020037">
    <property type="term" value="F:heme binding"/>
    <property type="evidence" value="ECO:0007669"/>
    <property type="project" value="InterPro"/>
</dbReference>
<gene>
    <name evidence="7" type="ORF">LX99_01370</name>
</gene>
<dbReference type="InterPro" id="IPR009056">
    <property type="entry name" value="Cyt_c-like_dom"/>
</dbReference>
<dbReference type="PANTHER" id="PTHR35008:SF8">
    <property type="entry name" value="ALCOHOL DEHYDROGENASE CYTOCHROME C SUBUNIT"/>
    <property type="match status" value="1"/>
</dbReference>
<dbReference type="PROSITE" id="PS51257">
    <property type="entry name" value="PROKAR_LIPOPROTEIN"/>
    <property type="match status" value="1"/>
</dbReference>
<proteinExistence type="predicted"/>
<dbReference type="PANTHER" id="PTHR35008">
    <property type="entry name" value="BLL4482 PROTEIN-RELATED"/>
    <property type="match status" value="1"/>
</dbReference>
<evidence type="ECO:0000256" key="5">
    <source>
        <dbReference type="SAM" id="SignalP"/>
    </source>
</evidence>
<comment type="caution">
    <text evidence="7">The sequence shown here is derived from an EMBL/GenBank/DDBJ whole genome shotgun (WGS) entry which is preliminary data.</text>
</comment>
<dbReference type="AlphaFoldDB" id="A0A316HEJ4"/>
<keyword evidence="3 4" id="KW-0408">Iron</keyword>
<feature type="domain" description="Cytochrome c" evidence="6">
    <location>
        <begin position="30"/>
        <end position="118"/>
    </location>
</feature>
<organism evidence="7 8">
    <name type="scientific">Mucilaginibacter oryzae</name>
    <dbReference type="NCBI Taxonomy" id="468058"/>
    <lineage>
        <taxon>Bacteria</taxon>
        <taxon>Pseudomonadati</taxon>
        <taxon>Bacteroidota</taxon>
        <taxon>Sphingobacteriia</taxon>
        <taxon>Sphingobacteriales</taxon>
        <taxon>Sphingobacteriaceae</taxon>
        <taxon>Mucilaginibacter</taxon>
    </lineage>
</organism>
<evidence type="ECO:0000256" key="3">
    <source>
        <dbReference type="ARBA" id="ARBA00023004"/>
    </source>
</evidence>
<dbReference type="Pfam" id="PF13442">
    <property type="entry name" value="Cytochrome_CBB3"/>
    <property type="match status" value="1"/>
</dbReference>
<sequence length="138" mass="15183">MKLRIIGLIAGAVLILAASCQSEQEMEFARYYSAGSLVYQQHCQNCHGDKGQGLQILIPPLTDSVFLKNNKTKLACFVKNGLEGKITINGRVFDDQMQGDDLSPLEIAKVLTYIANSYGNKLGTITLQQVQNDLKTCE</sequence>
<feature type="signal peptide" evidence="5">
    <location>
        <begin position="1"/>
        <end position="22"/>
    </location>
</feature>
<dbReference type="InterPro" id="IPR051459">
    <property type="entry name" value="Cytochrome_c-type_DH"/>
</dbReference>
<evidence type="ECO:0000256" key="4">
    <source>
        <dbReference type="PROSITE-ProRule" id="PRU00433"/>
    </source>
</evidence>
<dbReference type="SUPFAM" id="SSF46626">
    <property type="entry name" value="Cytochrome c"/>
    <property type="match status" value="1"/>
</dbReference>
<accession>A0A316HEJ4</accession>
<name>A0A316HEJ4_9SPHI</name>
<dbReference type="EMBL" id="QGHA01000002">
    <property type="protein sequence ID" value="PWK78916.1"/>
    <property type="molecule type" value="Genomic_DNA"/>
</dbReference>
<dbReference type="Proteomes" id="UP000245678">
    <property type="component" value="Unassembled WGS sequence"/>
</dbReference>
<dbReference type="GO" id="GO:0046872">
    <property type="term" value="F:metal ion binding"/>
    <property type="evidence" value="ECO:0007669"/>
    <property type="project" value="UniProtKB-KW"/>
</dbReference>
<dbReference type="Gene3D" id="1.10.760.10">
    <property type="entry name" value="Cytochrome c-like domain"/>
    <property type="match status" value="1"/>
</dbReference>
<keyword evidence="8" id="KW-1185">Reference proteome</keyword>
<feature type="chain" id="PRO_5016300328" evidence="5">
    <location>
        <begin position="23"/>
        <end position="138"/>
    </location>
</feature>
<dbReference type="PROSITE" id="PS51007">
    <property type="entry name" value="CYTC"/>
    <property type="match status" value="1"/>
</dbReference>
<keyword evidence="5" id="KW-0732">Signal</keyword>
<dbReference type="GO" id="GO:0009055">
    <property type="term" value="F:electron transfer activity"/>
    <property type="evidence" value="ECO:0007669"/>
    <property type="project" value="InterPro"/>
</dbReference>
<keyword evidence="2 4" id="KW-0479">Metal-binding</keyword>
<keyword evidence="1 4" id="KW-0349">Heme</keyword>
<dbReference type="RefSeq" id="WP_109607173.1">
    <property type="nucleotide sequence ID" value="NZ_QGHA01000002.1"/>
</dbReference>
<protein>
    <submittedName>
        <fullName evidence="7">Mono/diheme cytochrome c family protein</fullName>
    </submittedName>
</protein>
<dbReference type="InterPro" id="IPR036909">
    <property type="entry name" value="Cyt_c-like_dom_sf"/>
</dbReference>
<evidence type="ECO:0000313" key="7">
    <source>
        <dbReference type="EMBL" id="PWK78916.1"/>
    </source>
</evidence>
<evidence type="ECO:0000256" key="2">
    <source>
        <dbReference type="ARBA" id="ARBA00022723"/>
    </source>
</evidence>
<evidence type="ECO:0000313" key="8">
    <source>
        <dbReference type="Proteomes" id="UP000245678"/>
    </source>
</evidence>
<reference evidence="7 8" key="1">
    <citation type="submission" date="2018-05" db="EMBL/GenBank/DDBJ databases">
        <title>Genomic Encyclopedia of Archaeal and Bacterial Type Strains, Phase II (KMG-II): from individual species to whole genera.</title>
        <authorList>
            <person name="Goeker M."/>
        </authorList>
    </citation>
    <scope>NUCLEOTIDE SEQUENCE [LARGE SCALE GENOMIC DNA]</scope>
    <source>
        <strain evidence="7 8">DSM 19975</strain>
    </source>
</reference>
<evidence type="ECO:0000256" key="1">
    <source>
        <dbReference type="ARBA" id="ARBA00022617"/>
    </source>
</evidence>